<dbReference type="GO" id="GO:0005524">
    <property type="term" value="F:ATP binding"/>
    <property type="evidence" value="ECO:0007669"/>
    <property type="project" value="InterPro"/>
</dbReference>
<evidence type="ECO:0000256" key="2">
    <source>
        <dbReference type="SAM" id="MobiDB-lite"/>
    </source>
</evidence>
<dbReference type="InterPro" id="IPR027417">
    <property type="entry name" value="P-loop_NTPase"/>
</dbReference>
<feature type="region of interest" description="Disordered" evidence="2">
    <location>
        <begin position="900"/>
        <end position="927"/>
    </location>
</feature>
<dbReference type="CDD" id="cd17919">
    <property type="entry name" value="DEXHc_Snf"/>
    <property type="match status" value="1"/>
</dbReference>
<evidence type="ECO:0000259" key="3">
    <source>
        <dbReference type="PROSITE" id="PS51192"/>
    </source>
</evidence>
<dbReference type="EMBL" id="JALJOR010000003">
    <property type="protein sequence ID" value="KAK9819590.1"/>
    <property type="molecule type" value="Genomic_DNA"/>
</dbReference>
<keyword evidence="1" id="KW-0378">Hydrolase</keyword>
<dbReference type="Pfam" id="PF00271">
    <property type="entry name" value="Helicase_C"/>
    <property type="match status" value="1"/>
</dbReference>
<dbReference type="Pfam" id="PF00176">
    <property type="entry name" value="SNF2-rel_dom"/>
    <property type="match status" value="1"/>
</dbReference>
<evidence type="ECO:0000259" key="4">
    <source>
        <dbReference type="PROSITE" id="PS51194"/>
    </source>
</evidence>
<accession>A0AAW1QDV8</accession>
<dbReference type="InterPro" id="IPR038718">
    <property type="entry name" value="SNF2-like_sf"/>
</dbReference>
<reference evidence="5 6" key="1">
    <citation type="journal article" date="2024" name="Nat. Commun.">
        <title>Phylogenomics reveals the evolutionary origins of lichenization in chlorophyte algae.</title>
        <authorList>
            <person name="Puginier C."/>
            <person name="Libourel C."/>
            <person name="Otte J."/>
            <person name="Skaloud P."/>
            <person name="Haon M."/>
            <person name="Grisel S."/>
            <person name="Petersen M."/>
            <person name="Berrin J.G."/>
            <person name="Delaux P.M."/>
            <person name="Dal Grande F."/>
            <person name="Keller J."/>
        </authorList>
    </citation>
    <scope>NUCLEOTIDE SEQUENCE [LARGE SCALE GENOMIC DNA]</scope>
    <source>
        <strain evidence="5 6">SAG 2043</strain>
    </source>
</reference>
<protein>
    <submittedName>
        <fullName evidence="5">Uncharacterized protein</fullName>
    </submittedName>
</protein>
<feature type="region of interest" description="Disordered" evidence="2">
    <location>
        <begin position="52"/>
        <end position="84"/>
    </location>
</feature>
<dbReference type="AlphaFoldDB" id="A0AAW1QDV8"/>
<feature type="domain" description="Helicase C-terminal" evidence="4">
    <location>
        <begin position="722"/>
        <end position="878"/>
    </location>
</feature>
<evidence type="ECO:0000256" key="1">
    <source>
        <dbReference type="ARBA" id="ARBA00022801"/>
    </source>
</evidence>
<feature type="compositionally biased region" description="Polar residues" evidence="2">
    <location>
        <begin position="598"/>
        <end position="609"/>
    </location>
</feature>
<dbReference type="Gene3D" id="3.40.50.300">
    <property type="entry name" value="P-loop containing nucleotide triphosphate hydrolases"/>
    <property type="match status" value="1"/>
</dbReference>
<dbReference type="CDD" id="cd18793">
    <property type="entry name" value="SF2_C_SNF"/>
    <property type="match status" value="1"/>
</dbReference>
<comment type="caution">
    <text evidence="5">The sequence shown here is derived from an EMBL/GenBank/DDBJ whole genome shotgun (WGS) entry which is preliminary data.</text>
</comment>
<dbReference type="InterPro" id="IPR014001">
    <property type="entry name" value="Helicase_ATP-bd"/>
</dbReference>
<evidence type="ECO:0000313" key="6">
    <source>
        <dbReference type="Proteomes" id="UP001489004"/>
    </source>
</evidence>
<feature type="region of interest" description="Disordered" evidence="2">
    <location>
        <begin position="597"/>
        <end position="618"/>
    </location>
</feature>
<sequence length="927" mass="102660">MIDKDDEADLPKGANASLNFSLSDALGNADVEEPVPRALSKHVTVVLPREDAVPDTSAAEPFNSFRYNSNGGRPQKPDAAAAQREVKKIRTPEDFTELLYTSQKSPPPRSRLLNHGLRHGRVVLESEDDLSPSPHWPGKRPRATAIVDSEEDPSPALQRRKVAGLQGDDEASSDEDGPATAARRMLVDLTQDEDAEPVDDLEEVGEELQADHLDDVLQKCAGISDKLRSVLGGTQGDRYAAVDESPATMVTHEQLVRACGDAARYFKSYQLIGVNFLMLLARSGVGGSILADEMGLGKTAQAICFLGVLRELERDEGPHLVVAPASLLENWEREFQRWCPGLKVQAYYGKERIEVRHELNHWRHQNGYGKHADRESDSEAEGDDSGDEAFAGSDNSDDEDGNDGDSRPGPAQPQWRGAQGSKVPPARPKAPFNVLLTCYTLFERDSQEQKWDRAFLQRWQWSHLLMDEAHAVKNRNAARTKRLRRLAASCQRRIMLTGTPLQNDLEELQNLLQFLLPDVFREEEASQLESIQDEEALEKLTQRMKRLLGPFVLRRLKSEVANQLAAKQHRVELVAMEAEQQRMYDDAVSHLRAEVRGVTSQAEASTSGQDDAAREKRQREAERWIKRLGKQKINNMFTHLRKIAQHPLLVRHAFSDARVAEMARLAHARGVFGGGAGQERVREELLGYSDFSLHAFALANGRAFRKFLLDPSHALASGKCRLLAKLLPELQERGSRPLIFSQWTAVLDVLELLLDQLQLPYVRLDGSTAVADRLRIVDQFNNHKEAVFAFLLSTRAGGQGLNLTGADTVILHDVDFNPQIDRQAEDRCHRLGQTRPVTVYRLVSRGTVDEGIHGLAQRKLRLDAAVLDGITVTGAETSKKAGAAETAHMGELLRALISGGPAESAAGQAGEPEVVAESEDEGPVDLT</sequence>
<dbReference type="SMART" id="SM00490">
    <property type="entry name" value="HELICc"/>
    <property type="match status" value="1"/>
</dbReference>
<dbReference type="InterPro" id="IPR049730">
    <property type="entry name" value="SNF2/RAD54-like_C"/>
</dbReference>
<dbReference type="Gene3D" id="3.40.50.10810">
    <property type="entry name" value="Tandem AAA-ATPase domain"/>
    <property type="match status" value="2"/>
</dbReference>
<dbReference type="SMART" id="SM00487">
    <property type="entry name" value="DEXDc"/>
    <property type="match status" value="1"/>
</dbReference>
<feature type="domain" description="Helicase ATP-binding" evidence="3">
    <location>
        <begin position="279"/>
        <end position="518"/>
    </location>
</feature>
<dbReference type="InterPro" id="IPR001650">
    <property type="entry name" value="Helicase_C-like"/>
</dbReference>
<gene>
    <name evidence="5" type="ORF">WJX72_000080</name>
</gene>
<dbReference type="PANTHER" id="PTHR10799">
    <property type="entry name" value="SNF2/RAD54 HELICASE FAMILY"/>
    <property type="match status" value="1"/>
</dbReference>
<keyword evidence="6" id="KW-1185">Reference proteome</keyword>
<feature type="region of interest" description="Disordered" evidence="2">
    <location>
        <begin position="125"/>
        <end position="157"/>
    </location>
</feature>
<proteinExistence type="predicted"/>
<name>A0AAW1QDV8_9CHLO</name>
<dbReference type="PROSITE" id="PS51194">
    <property type="entry name" value="HELICASE_CTER"/>
    <property type="match status" value="1"/>
</dbReference>
<dbReference type="SUPFAM" id="SSF52540">
    <property type="entry name" value="P-loop containing nucleoside triphosphate hydrolases"/>
    <property type="match status" value="2"/>
</dbReference>
<feature type="region of interest" description="Disordered" evidence="2">
    <location>
        <begin position="366"/>
        <end position="428"/>
    </location>
</feature>
<evidence type="ECO:0000313" key="5">
    <source>
        <dbReference type="EMBL" id="KAK9819590.1"/>
    </source>
</evidence>
<dbReference type="Proteomes" id="UP001489004">
    <property type="component" value="Unassembled WGS sequence"/>
</dbReference>
<dbReference type="PROSITE" id="PS51192">
    <property type="entry name" value="HELICASE_ATP_BIND_1"/>
    <property type="match status" value="1"/>
</dbReference>
<dbReference type="GO" id="GO:0016787">
    <property type="term" value="F:hydrolase activity"/>
    <property type="evidence" value="ECO:0007669"/>
    <property type="project" value="UniProtKB-KW"/>
</dbReference>
<feature type="compositionally biased region" description="Acidic residues" evidence="2">
    <location>
        <begin position="378"/>
        <end position="387"/>
    </location>
</feature>
<organism evidence="5 6">
    <name type="scientific">[Myrmecia] bisecta</name>
    <dbReference type="NCBI Taxonomy" id="41462"/>
    <lineage>
        <taxon>Eukaryota</taxon>
        <taxon>Viridiplantae</taxon>
        <taxon>Chlorophyta</taxon>
        <taxon>core chlorophytes</taxon>
        <taxon>Trebouxiophyceae</taxon>
        <taxon>Trebouxiales</taxon>
        <taxon>Trebouxiaceae</taxon>
        <taxon>Myrmecia</taxon>
    </lineage>
</organism>
<dbReference type="InterPro" id="IPR000330">
    <property type="entry name" value="SNF2_N"/>
</dbReference>
<feature type="compositionally biased region" description="Acidic residues" evidence="2">
    <location>
        <begin position="914"/>
        <end position="927"/>
    </location>
</feature>